<dbReference type="Proteomes" id="UP000095743">
    <property type="component" value="Chromosome"/>
</dbReference>
<dbReference type="EMBL" id="CP017269">
    <property type="protein sequence ID" value="AOT70413.1"/>
    <property type="molecule type" value="Genomic_DNA"/>
</dbReference>
<dbReference type="SUPFAM" id="SSF81301">
    <property type="entry name" value="Nucleotidyltransferase"/>
    <property type="match status" value="1"/>
</dbReference>
<dbReference type="InterPro" id="IPR043519">
    <property type="entry name" value="NT_sf"/>
</dbReference>
<reference evidence="2 3" key="1">
    <citation type="submission" date="2016-09" db="EMBL/GenBank/DDBJ databases">
        <title>Genomic analysis reveals versatility of anaerobic energy metabolism of Geosporobacter ferrireducens IRF9 of phylum Firmicutes.</title>
        <authorList>
            <person name="Kim S.-J."/>
        </authorList>
    </citation>
    <scope>NUCLEOTIDE SEQUENCE [LARGE SCALE GENOMIC DNA]</scope>
    <source>
        <strain evidence="2 3">IRF9</strain>
    </source>
</reference>
<dbReference type="Gene3D" id="3.30.460.10">
    <property type="entry name" value="Beta Polymerase, domain 2"/>
    <property type="match status" value="1"/>
</dbReference>
<dbReference type="InterPro" id="IPR041633">
    <property type="entry name" value="Polbeta"/>
</dbReference>
<dbReference type="CDD" id="cd05403">
    <property type="entry name" value="NT_KNTase_like"/>
    <property type="match status" value="1"/>
</dbReference>
<evidence type="ECO:0000259" key="1">
    <source>
        <dbReference type="Pfam" id="PF18765"/>
    </source>
</evidence>
<gene>
    <name evidence="2" type="ORF">Gferi_12975</name>
</gene>
<dbReference type="RefSeq" id="WP_069977134.1">
    <property type="nucleotide sequence ID" value="NZ_CP017269.1"/>
</dbReference>
<feature type="domain" description="Polymerase beta nucleotidyltransferase" evidence="1">
    <location>
        <begin position="13"/>
        <end position="58"/>
    </location>
</feature>
<dbReference type="KEGG" id="gfe:Gferi_12975"/>
<keyword evidence="3" id="KW-1185">Reference proteome</keyword>
<evidence type="ECO:0000313" key="3">
    <source>
        <dbReference type="Proteomes" id="UP000095743"/>
    </source>
</evidence>
<protein>
    <recommendedName>
        <fullName evidence="1">Polymerase beta nucleotidyltransferase domain-containing protein</fullName>
    </recommendedName>
</protein>
<accession>A0A1D8GHK7</accession>
<proteinExistence type="predicted"/>
<dbReference type="STRING" id="1424294.Gferi_12975"/>
<evidence type="ECO:0000313" key="2">
    <source>
        <dbReference type="EMBL" id="AOT70413.1"/>
    </source>
</evidence>
<dbReference type="OrthoDB" id="9816197at2"/>
<dbReference type="Pfam" id="PF18765">
    <property type="entry name" value="Polbeta"/>
    <property type="match status" value="1"/>
</dbReference>
<organism evidence="2 3">
    <name type="scientific">Geosporobacter ferrireducens</name>
    <dbReference type="NCBI Taxonomy" id="1424294"/>
    <lineage>
        <taxon>Bacteria</taxon>
        <taxon>Bacillati</taxon>
        <taxon>Bacillota</taxon>
        <taxon>Clostridia</taxon>
        <taxon>Peptostreptococcales</taxon>
        <taxon>Thermotaleaceae</taxon>
        <taxon>Geosporobacter</taxon>
    </lineage>
</organism>
<dbReference type="AlphaFoldDB" id="A0A1D8GHK7"/>
<sequence length="73" mass="8504">MRQEMYLSEAYKNKVVDFLLKEFHPKFICLFGSLAKGEGREDSDIDIAIYTDQVIPPYILFTAANVMYKYLNS</sequence>
<name>A0A1D8GHK7_9FIRM</name>